<evidence type="ECO:0000256" key="1">
    <source>
        <dbReference type="ARBA" id="ARBA00010641"/>
    </source>
</evidence>
<dbReference type="PANTHER" id="PTHR43133:SF8">
    <property type="entry name" value="RNA POLYMERASE SIGMA FACTOR HI_1459-RELATED"/>
    <property type="match status" value="1"/>
</dbReference>
<dbReference type="InterPro" id="IPR007627">
    <property type="entry name" value="RNA_pol_sigma70_r2"/>
</dbReference>
<comment type="similarity">
    <text evidence="1">Belongs to the sigma-70 factor family. ECF subfamily.</text>
</comment>
<evidence type="ECO:0000256" key="5">
    <source>
        <dbReference type="ARBA" id="ARBA00023163"/>
    </source>
</evidence>
<evidence type="ECO:0000256" key="2">
    <source>
        <dbReference type="ARBA" id="ARBA00023015"/>
    </source>
</evidence>
<dbReference type="EMBL" id="JACHIO010000010">
    <property type="protein sequence ID" value="MBB5064421.1"/>
    <property type="molecule type" value="Genomic_DNA"/>
</dbReference>
<dbReference type="Gene3D" id="1.10.10.10">
    <property type="entry name" value="Winged helix-like DNA-binding domain superfamily/Winged helix DNA-binding domain"/>
    <property type="match status" value="1"/>
</dbReference>
<evidence type="ECO:0000259" key="7">
    <source>
        <dbReference type="Pfam" id="PF08281"/>
    </source>
</evidence>
<evidence type="ECO:0000259" key="6">
    <source>
        <dbReference type="Pfam" id="PF04542"/>
    </source>
</evidence>
<dbReference type="InterPro" id="IPR013249">
    <property type="entry name" value="RNA_pol_sigma70_r4_t2"/>
</dbReference>
<evidence type="ECO:0000313" key="8">
    <source>
        <dbReference type="EMBL" id="MBB5064421.1"/>
    </source>
</evidence>
<dbReference type="GO" id="GO:0016987">
    <property type="term" value="F:sigma factor activity"/>
    <property type="evidence" value="ECO:0007669"/>
    <property type="project" value="UniProtKB-KW"/>
</dbReference>
<keyword evidence="3" id="KW-0731">Sigma factor</keyword>
<dbReference type="AlphaFoldDB" id="A0A7W7ZSE9"/>
<keyword evidence="2" id="KW-0805">Transcription regulation</keyword>
<dbReference type="GO" id="GO:0003677">
    <property type="term" value="F:DNA binding"/>
    <property type="evidence" value="ECO:0007669"/>
    <property type="project" value="UniProtKB-KW"/>
</dbReference>
<name>A0A7W7ZSE9_9BACT</name>
<dbReference type="InterPro" id="IPR013324">
    <property type="entry name" value="RNA_pol_sigma_r3/r4-like"/>
</dbReference>
<dbReference type="Pfam" id="PF08281">
    <property type="entry name" value="Sigma70_r4_2"/>
    <property type="match status" value="1"/>
</dbReference>
<dbReference type="SUPFAM" id="SSF88946">
    <property type="entry name" value="Sigma2 domain of RNA polymerase sigma factors"/>
    <property type="match status" value="1"/>
</dbReference>
<evidence type="ECO:0000313" key="9">
    <source>
        <dbReference type="Proteomes" id="UP000584867"/>
    </source>
</evidence>
<evidence type="ECO:0000256" key="3">
    <source>
        <dbReference type="ARBA" id="ARBA00023082"/>
    </source>
</evidence>
<accession>A0A7W7ZSE9</accession>
<keyword evidence="5" id="KW-0804">Transcription</keyword>
<dbReference type="SUPFAM" id="SSF88659">
    <property type="entry name" value="Sigma3 and sigma4 domains of RNA polymerase sigma factors"/>
    <property type="match status" value="1"/>
</dbReference>
<dbReference type="NCBIfam" id="TIGR02937">
    <property type="entry name" value="sigma70-ECF"/>
    <property type="match status" value="1"/>
</dbReference>
<dbReference type="PANTHER" id="PTHR43133">
    <property type="entry name" value="RNA POLYMERASE ECF-TYPE SIGMA FACTO"/>
    <property type="match status" value="1"/>
</dbReference>
<proteinExistence type="inferred from homology"/>
<keyword evidence="4" id="KW-0238">DNA-binding</keyword>
<comment type="caution">
    <text evidence="8">The sequence shown here is derived from an EMBL/GenBank/DDBJ whole genome shotgun (WGS) entry which is preliminary data.</text>
</comment>
<feature type="domain" description="RNA polymerase sigma factor 70 region 4 type 2" evidence="7">
    <location>
        <begin position="116"/>
        <end position="168"/>
    </location>
</feature>
<dbReference type="Pfam" id="PF04542">
    <property type="entry name" value="Sigma70_r2"/>
    <property type="match status" value="1"/>
</dbReference>
<dbReference type="CDD" id="cd06171">
    <property type="entry name" value="Sigma70_r4"/>
    <property type="match status" value="1"/>
</dbReference>
<organism evidence="8 9">
    <name type="scientific">Granulicella mallensis</name>
    <dbReference type="NCBI Taxonomy" id="940614"/>
    <lineage>
        <taxon>Bacteria</taxon>
        <taxon>Pseudomonadati</taxon>
        <taxon>Acidobacteriota</taxon>
        <taxon>Terriglobia</taxon>
        <taxon>Terriglobales</taxon>
        <taxon>Acidobacteriaceae</taxon>
        <taxon>Granulicella</taxon>
    </lineage>
</organism>
<reference evidence="8 9" key="1">
    <citation type="submission" date="2020-08" db="EMBL/GenBank/DDBJ databases">
        <title>Genomic Encyclopedia of Type Strains, Phase IV (KMG-V): Genome sequencing to study the core and pangenomes of soil and plant-associated prokaryotes.</title>
        <authorList>
            <person name="Whitman W."/>
        </authorList>
    </citation>
    <scope>NUCLEOTIDE SEQUENCE [LARGE SCALE GENOMIC DNA]</scope>
    <source>
        <strain evidence="8 9">X5P3</strain>
    </source>
</reference>
<feature type="domain" description="RNA polymerase sigma-70 region 2" evidence="6">
    <location>
        <begin position="17"/>
        <end position="80"/>
    </location>
</feature>
<dbReference type="GO" id="GO:0006352">
    <property type="term" value="P:DNA-templated transcription initiation"/>
    <property type="evidence" value="ECO:0007669"/>
    <property type="project" value="InterPro"/>
</dbReference>
<evidence type="ECO:0000256" key="4">
    <source>
        <dbReference type="ARBA" id="ARBA00023125"/>
    </source>
</evidence>
<gene>
    <name evidence="8" type="ORF">HDF15_002775</name>
</gene>
<protein>
    <submittedName>
        <fullName evidence="8">RNA polymerase sigma-70 factor (ECF subfamily)</fullName>
    </submittedName>
</protein>
<dbReference type="Gene3D" id="1.10.1740.10">
    <property type="match status" value="1"/>
</dbReference>
<dbReference type="RefSeq" id="WP_184256308.1">
    <property type="nucleotide sequence ID" value="NZ_JACHIO010000010.1"/>
</dbReference>
<sequence>MLCEHYGSVEAYSSSVEHINALYGYAMVLTRNSAEAEDLVQETYVRAIPAISRLRGESNIKNWLFKILRNAWLNQLRKQRTGPQIVQFDMEFSSAGDLADPGKQSYESYVNKLEAEQVRAAIEQLPAEFREIIVLREFEELSYQEIAYLLDCPTGTVMSRLARARSKLRALLSPAFA</sequence>
<dbReference type="Proteomes" id="UP000584867">
    <property type="component" value="Unassembled WGS sequence"/>
</dbReference>
<dbReference type="InterPro" id="IPR039425">
    <property type="entry name" value="RNA_pol_sigma-70-like"/>
</dbReference>
<dbReference type="InterPro" id="IPR013325">
    <property type="entry name" value="RNA_pol_sigma_r2"/>
</dbReference>
<dbReference type="InterPro" id="IPR036388">
    <property type="entry name" value="WH-like_DNA-bd_sf"/>
</dbReference>
<dbReference type="InterPro" id="IPR014284">
    <property type="entry name" value="RNA_pol_sigma-70_dom"/>
</dbReference>